<name>A0ABQ1LRM0_9SPHI</name>
<sequence length="152" mass="16816">MGKIMKHIRLLSILFPGLVLACSTQACGGDGPKPINFGQDQCAHCRMTVSDARFGSQLVTTKGRAYVFDDVQCLIAFVKAGTVASEDVAAYYLSDYVNENKLQPVEKLLFLRSESLKSPMRGDIAAFASREDLEKVREVHGGDVLTWEDLWK</sequence>
<gene>
    <name evidence="2" type="ORF">GCM10011386_19780</name>
</gene>
<dbReference type="EMBL" id="BMIK01000005">
    <property type="protein sequence ID" value="GGC27817.1"/>
    <property type="molecule type" value="Genomic_DNA"/>
</dbReference>
<dbReference type="Proteomes" id="UP000597338">
    <property type="component" value="Unassembled WGS sequence"/>
</dbReference>
<evidence type="ECO:0008006" key="4">
    <source>
        <dbReference type="Google" id="ProtNLM"/>
    </source>
</evidence>
<organism evidence="2 3">
    <name type="scientific">Parapedobacter defluvii</name>
    <dbReference type="NCBI Taxonomy" id="2045106"/>
    <lineage>
        <taxon>Bacteria</taxon>
        <taxon>Pseudomonadati</taxon>
        <taxon>Bacteroidota</taxon>
        <taxon>Sphingobacteriia</taxon>
        <taxon>Sphingobacteriales</taxon>
        <taxon>Sphingobacteriaceae</taxon>
        <taxon>Parapedobacter</taxon>
    </lineage>
</organism>
<comment type="caution">
    <text evidence="2">The sequence shown here is derived from an EMBL/GenBank/DDBJ whole genome shotgun (WGS) entry which is preliminary data.</text>
</comment>
<feature type="signal peptide" evidence="1">
    <location>
        <begin position="1"/>
        <end position="21"/>
    </location>
</feature>
<feature type="chain" id="PRO_5046337261" description="Copper chaperone NosL" evidence="1">
    <location>
        <begin position="22"/>
        <end position="152"/>
    </location>
</feature>
<evidence type="ECO:0000313" key="3">
    <source>
        <dbReference type="Proteomes" id="UP000597338"/>
    </source>
</evidence>
<dbReference type="PROSITE" id="PS51257">
    <property type="entry name" value="PROKAR_LIPOPROTEIN"/>
    <property type="match status" value="1"/>
</dbReference>
<dbReference type="PANTHER" id="PTHR41247:SF1">
    <property type="entry name" value="HTH-TYPE TRANSCRIPTIONAL REPRESSOR YCNK"/>
    <property type="match status" value="1"/>
</dbReference>
<dbReference type="InterPro" id="IPR008719">
    <property type="entry name" value="N2O_reductase_NosL"/>
</dbReference>
<keyword evidence="1" id="KW-0732">Signal</keyword>
<dbReference type="Pfam" id="PF05573">
    <property type="entry name" value="NosL"/>
    <property type="match status" value="1"/>
</dbReference>
<dbReference type="SUPFAM" id="SSF160387">
    <property type="entry name" value="NosL/MerB-like"/>
    <property type="match status" value="1"/>
</dbReference>
<accession>A0ABQ1LRM0</accession>
<dbReference type="PANTHER" id="PTHR41247">
    <property type="entry name" value="HTH-TYPE TRANSCRIPTIONAL REPRESSOR YCNK"/>
    <property type="match status" value="1"/>
</dbReference>
<protein>
    <recommendedName>
        <fullName evidence="4">Copper chaperone NosL</fullName>
    </recommendedName>
</protein>
<reference evidence="3" key="1">
    <citation type="journal article" date="2019" name="Int. J. Syst. Evol. Microbiol.">
        <title>The Global Catalogue of Microorganisms (GCM) 10K type strain sequencing project: providing services to taxonomists for standard genome sequencing and annotation.</title>
        <authorList>
            <consortium name="The Broad Institute Genomics Platform"/>
            <consortium name="The Broad Institute Genome Sequencing Center for Infectious Disease"/>
            <person name="Wu L."/>
            <person name="Ma J."/>
        </authorList>
    </citation>
    <scope>NUCLEOTIDE SEQUENCE [LARGE SCALE GENOMIC DNA]</scope>
    <source>
        <strain evidence="3">CGMCC 1.15342</strain>
    </source>
</reference>
<proteinExistence type="predicted"/>
<evidence type="ECO:0000256" key="1">
    <source>
        <dbReference type="SAM" id="SignalP"/>
    </source>
</evidence>
<keyword evidence="3" id="KW-1185">Reference proteome</keyword>
<evidence type="ECO:0000313" key="2">
    <source>
        <dbReference type="EMBL" id="GGC27817.1"/>
    </source>
</evidence>